<organism evidence="2 3">
    <name type="scientific">Flavobacterium sangjuense</name>
    <dbReference type="NCBI Taxonomy" id="2518177"/>
    <lineage>
        <taxon>Bacteria</taxon>
        <taxon>Pseudomonadati</taxon>
        <taxon>Bacteroidota</taxon>
        <taxon>Flavobacteriia</taxon>
        <taxon>Flavobacteriales</taxon>
        <taxon>Flavobacteriaceae</taxon>
        <taxon>Flavobacterium</taxon>
    </lineage>
</organism>
<feature type="chain" id="PRO_5020330620" description="Carboxypeptidase regulatory-like domain-containing protein" evidence="1">
    <location>
        <begin position="22"/>
        <end position="366"/>
    </location>
</feature>
<dbReference type="OrthoDB" id="9765957at2"/>
<evidence type="ECO:0000313" key="2">
    <source>
        <dbReference type="EMBL" id="QBZ97783.1"/>
    </source>
</evidence>
<keyword evidence="1" id="KW-0732">Signal</keyword>
<dbReference type="KEGG" id="fsn:GS03_01281"/>
<dbReference type="Proteomes" id="UP000296862">
    <property type="component" value="Chromosome"/>
</dbReference>
<gene>
    <name evidence="2" type="ORF">GS03_01281</name>
</gene>
<evidence type="ECO:0000313" key="3">
    <source>
        <dbReference type="Proteomes" id="UP000296862"/>
    </source>
</evidence>
<reference evidence="2 3" key="1">
    <citation type="submission" date="2019-04" db="EMBL/GenBank/DDBJ databases">
        <title>Flavobacterium sp. GS03.</title>
        <authorList>
            <person name="Kim H."/>
        </authorList>
    </citation>
    <scope>NUCLEOTIDE SEQUENCE [LARGE SCALE GENOMIC DNA]</scope>
    <source>
        <strain evidence="2 3">GS03</strain>
    </source>
</reference>
<proteinExistence type="predicted"/>
<accession>A0A4P7PV65</accession>
<feature type="signal peptide" evidence="1">
    <location>
        <begin position="1"/>
        <end position="21"/>
    </location>
</feature>
<evidence type="ECO:0000256" key="1">
    <source>
        <dbReference type="SAM" id="SignalP"/>
    </source>
</evidence>
<evidence type="ECO:0008006" key="4">
    <source>
        <dbReference type="Google" id="ProtNLM"/>
    </source>
</evidence>
<protein>
    <recommendedName>
        <fullName evidence="4">Carboxypeptidase regulatory-like domain-containing protein</fullName>
    </recommendedName>
</protein>
<name>A0A4P7PV65_9FLAO</name>
<dbReference type="RefSeq" id="WP_136151721.1">
    <property type="nucleotide sequence ID" value="NZ_CP038810.1"/>
</dbReference>
<dbReference type="EMBL" id="CP038810">
    <property type="protein sequence ID" value="QBZ97783.1"/>
    <property type="molecule type" value="Genomic_DNA"/>
</dbReference>
<keyword evidence="3" id="KW-1185">Reference proteome</keyword>
<sequence length="366" mass="37968">MKKSVLLLFTFLLTISGYSQAPQGISYQAVAFDLGGNTIANGNVGVKISIIDNSISGTVVYSETHAKTTNAQGLFNLNIGQGSAIAGAFSSINWGTNSKFLKVEIDPAGGTNYTNIGTNQLMSVPYALFAENVSTQQTINNVVVSENKNNNIEGGITVLYSNLEAKGYYVSPTGGSGSWSGTATFSSPIIGKTASNFTIVLYSDTEAKGYYVSPTGGSGSWNGTVNFSSPIKGAISSNYTNVIYSETEAKGYYVSPAGGSGTWNGSVTFSSPIKGAISSNYITVIYSDTEAKGYYVSPNGGSGSWNGTVNFSSPIKGAYTSGDIIIVYSDTEAKGYYVSPTGGSGTWNGTANFSSPIIGGISSGQK</sequence>
<dbReference type="AlphaFoldDB" id="A0A4P7PV65"/>